<dbReference type="Pfam" id="PF07853">
    <property type="entry name" value="DUF1648"/>
    <property type="match status" value="1"/>
</dbReference>
<dbReference type="PROSITE" id="PS51003">
    <property type="entry name" value="CYTB_CTER"/>
    <property type="match status" value="1"/>
</dbReference>
<feature type="transmembrane region" description="Helical" evidence="7">
    <location>
        <begin position="167"/>
        <end position="185"/>
    </location>
</feature>
<keyword evidence="2" id="KW-0813">Transport</keyword>
<keyword evidence="5 7" id="KW-1133">Transmembrane helix</keyword>
<dbReference type="PIRSF" id="PIRSF038959">
    <property type="entry name" value="SdpI"/>
    <property type="match status" value="1"/>
</dbReference>
<dbReference type="InterPro" id="IPR012867">
    <property type="entry name" value="DUF1648"/>
</dbReference>
<comment type="subcellular location">
    <subcellularLocation>
        <location evidence="1">Membrane</location>
        <topology evidence="1">Multi-pass membrane protein</topology>
    </subcellularLocation>
</comment>
<feature type="transmembrane region" description="Helical" evidence="7">
    <location>
        <begin position="115"/>
        <end position="134"/>
    </location>
</feature>
<keyword evidence="4" id="KW-0249">Electron transport</keyword>
<evidence type="ECO:0000256" key="5">
    <source>
        <dbReference type="ARBA" id="ARBA00022989"/>
    </source>
</evidence>
<accession>A0A1T4XP30</accession>
<gene>
    <name evidence="9" type="ORF">SAMN05443428_11148</name>
</gene>
<dbReference type="GO" id="GO:0016491">
    <property type="term" value="F:oxidoreductase activity"/>
    <property type="evidence" value="ECO:0007669"/>
    <property type="project" value="InterPro"/>
</dbReference>
<feature type="transmembrane region" description="Helical" evidence="7">
    <location>
        <begin position="191"/>
        <end position="213"/>
    </location>
</feature>
<protein>
    <submittedName>
        <fullName evidence="9">Uncharacterized membrane protein</fullName>
    </submittedName>
</protein>
<feature type="transmembrane region" description="Helical" evidence="7">
    <location>
        <begin position="49"/>
        <end position="72"/>
    </location>
</feature>
<dbReference type="PANTHER" id="PTHR37810:SF5">
    <property type="entry name" value="IMMUNITY PROTEIN SDPI"/>
    <property type="match status" value="1"/>
</dbReference>
<dbReference type="InterPro" id="IPR025962">
    <property type="entry name" value="SdpI/YhfL"/>
</dbReference>
<evidence type="ECO:0000259" key="8">
    <source>
        <dbReference type="PROSITE" id="PS51003"/>
    </source>
</evidence>
<dbReference type="InterPro" id="IPR005798">
    <property type="entry name" value="Cyt_b/b6_C"/>
</dbReference>
<feature type="transmembrane region" description="Helical" evidence="7">
    <location>
        <begin position="12"/>
        <end position="29"/>
    </location>
</feature>
<evidence type="ECO:0000256" key="3">
    <source>
        <dbReference type="ARBA" id="ARBA00022692"/>
    </source>
</evidence>
<dbReference type="InterPro" id="IPR026272">
    <property type="entry name" value="SdpI"/>
</dbReference>
<reference evidence="10" key="1">
    <citation type="submission" date="2017-02" db="EMBL/GenBank/DDBJ databases">
        <authorList>
            <person name="Varghese N."/>
            <person name="Submissions S."/>
        </authorList>
    </citation>
    <scope>NUCLEOTIDE SEQUENCE [LARGE SCALE GENOMIC DNA]</scope>
    <source>
        <strain evidence="10">USBA 833</strain>
    </source>
</reference>
<dbReference type="AlphaFoldDB" id="A0A1T4XP30"/>
<evidence type="ECO:0000256" key="2">
    <source>
        <dbReference type="ARBA" id="ARBA00022448"/>
    </source>
</evidence>
<keyword evidence="10" id="KW-1185">Reference proteome</keyword>
<dbReference type="Proteomes" id="UP000190105">
    <property type="component" value="Unassembled WGS sequence"/>
</dbReference>
<feature type="transmembrane region" description="Helical" evidence="7">
    <location>
        <begin position="92"/>
        <end position="109"/>
    </location>
</feature>
<keyword evidence="3 7" id="KW-0812">Transmembrane</keyword>
<dbReference type="EMBL" id="FUYH01000011">
    <property type="protein sequence ID" value="SKA91320.1"/>
    <property type="molecule type" value="Genomic_DNA"/>
</dbReference>
<dbReference type="GO" id="GO:0009055">
    <property type="term" value="F:electron transfer activity"/>
    <property type="evidence" value="ECO:0007669"/>
    <property type="project" value="InterPro"/>
</dbReference>
<evidence type="ECO:0000256" key="4">
    <source>
        <dbReference type="ARBA" id="ARBA00022982"/>
    </source>
</evidence>
<evidence type="ECO:0000256" key="1">
    <source>
        <dbReference type="ARBA" id="ARBA00004141"/>
    </source>
</evidence>
<evidence type="ECO:0000256" key="6">
    <source>
        <dbReference type="ARBA" id="ARBA00023136"/>
    </source>
</evidence>
<keyword evidence="6 7" id="KW-0472">Membrane</keyword>
<name>A0A1T4XP30_9CLOT</name>
<dbReference type="Pfam" id="PF13630">
    <property type="entry name" value="SdpI"/>
    <property type="match status" value="1"/>
</dbReference>
<proteinExistence type="predicted"/>
<feature type="domain" description="Cytochrome b/b6 C-terminal region profile" evidence="8">
    <location>
        <begin position="1"/>
        <end position="149"/>
    </location>
</feature>
<dbReference type="PANTHER" id="PTHR37810">
    <property type="entry name" value="IMMUNITY PROTEIN SDPI"/>
    <property type="match status" value="1"/>
</dbReference>
<organism evidence="9 10">
    <name type="scientific">Caloramator quimbayensis</name>
    <dbReference type="NCBI Taxonomy" id="1147123"/>
    <lineage>
        <taxon>Bacteria</taxon>
        <taxon>Bacillati</taxon>
        <taxon>Bacillota</taxon>
        <taxon>Clostridia</taxon>
        <taxon>Eubacteriales</taxon>
        <taxon>Clostridiaceae</taxon>
        <taxon>Caloramator</taxon>
    </lineage>
</organism>
<dbReference type="GO" id="GO:0009636">
    <property type="term" value="P:response to toxic substance"/>
    <property type="evidence" value="ECO:0007669"/>
    <property type="project" value="TreeGrafter"/>
</dbReference>
<evidence type="ECO:0000313" key="10">
    <source>
        <dbReference type="Proteomes" id="UP000190105"/>
    </source>
</evidence>
<sequence length="218" mass="25008">MKKIIENIKKDWFILLLMVLTLLVSIYLYPSLPDKMPSHWNIKGEVDAYSSKLSGILNINLMNIGFYFLFLILPNLDPKKQNYVNFRPAYNVIRYTFHLLFIALQYIILLSSLGYKFNVGSIVTLWVGIVFILLGNQMGRIKHNYFVGIRTPWTLADETVWVKTHRFSAPLWVAGGFIVGILAFFKGTIAFTGLMIVVIVISIVPIVYSYLCFKNIKG</sequence>
<dbReference type="RefSeq" id="WP_179122233.1">
    <property type="nucleotide sequence ID" value="NZ_FUYH01000011.1"/>
</dbReference>
<evidence type="ECO:0000313" key="9">
    <source>
        <dbReference type="EMBL" id="SKA91320.1"/>
    </source>
</evidence>
<dbReference type="GO" id="GO:0016020">
    <property type="term" value="C:membrane"/>
    <property type="evidence" value="ECO:0007669"/>
    <property type="project" value="UniProtKB-SubCell"/>
</dbReference>
<evidence type="ECO:0000256" key="7">
    <source>
        <dbReference type="SAM" id="Phobius"/>
    </source>
</evidence>